<name>A0A6A7AWF3_9PLEO</name>
<reference evidence="4" key="1">
    <citation type="submission" date="2020-01" db="EMBL/GenBank/DDBJ databases">
        <authorList>
            <consortium name="DOE Joint Genome Institute"/>
            <person name="Haridas S."/>
            <person name="Albert R."/>
            <person name="Binder M."/>
            <person name="Bloem J."/>
            <person name="Labutti K."/>
            <person name="Salamov A."/>
            <person name="Andreopoulos B."/>
            <person name="Baker S.E."/>
            <person name="Barry K."/>
            <person name="Bills G."/>
            <person name="Bluhm B.H."/>
            <person name="Cannon C."/>
            <person name="Castanera R."/>
            <person name="Culley D.E."/>
            <person name="Daum C."/>
            <person name="Ezra D."/>
            <person name="Gonzalez J.B."/>
            <person name="Henrissat B."/>
            <person name="Kuo A."/>
            <person name="Liang C."/>
            <person name="Lipzen A."/>
            <person name="Lutzoni F."/>
            <person name="Magnuson J."/>
            <person name="Mondo S."/>
            <person name="Nolan M."/>
            <person name="Ohm R."/>
            <person name="Pangilinan J."/>
            <person name="Park H.-J."/>
            <person name="Ramirez L."/>
            <person name="Alfaro M."/>
            <person name="Sun H."/>
            <person name="Tritt A."/>
            <person name="Yoshinaga Y."/>
            <person name="Zwiers L.-H."/>
            <person name="Turgeon B.G."/>
            <person name="Goodwin S.B."/>
            <person name="Spatafora J.W."/>
            <person name="Crous P.W."/>
            <person name="Grigoriev I.V."/>
        </authorList>
    </citation>
    <scope>NUCLEOTIDE SEQUENCE</scope>
    <source>
        <strain evidence="4">IPT5</strain>
    </source>
</reference>
<evidence type="ECO:0000313" key="4">
    <source>
        <dbReference type="EMBL" id="KAF2847616.1"/>
    </source>
</evidence>
<keyword evidence="2 4" id="KW-0808">Transferase</keyword>
<evidence type="ECO:0000256" key="1">
    <source>
        <dbReference type="ARBA" id="ARBA00022603"/>
    </source>
</evidence>
<feature type="domain" description="Methyltransferase" evidence="3">
    <location>
        <begin position="55"/>
        <end position="154"/>
    </location>
</feature>
<dbReference type="Gene3D" id="1.10.150.290">
    <property type="entry name" value="S-adenosyl-L-methionine-dependent methyltransferases"/>
    <property type="match status" value="1"/>
</dbReference>
<dbReference type="Pfam" id="PF13649">
    <property type="entry name" value="Methyltransf_25"/>
    <property type="match status" value="1"/>
</dbReference>
<dbReference type="OrthoDB" id="66144at2759"/>
<proteinExistence type="predicted"/>
<dbReference type="Proteomes" id="UP000799423">
    <property type="component" value="Unassembled WGS sequence"/>
</dbReference>
<dbReference type="CDD" id="cd02440">
    <property type="entry name" value="AdoMet_MTases"/>
    <property type="match status" value="1"/>
</dbReference>
<dbReference type="AlphaFoldDB" id="A0A6A7AWF3"/>
<dbReference type="Gene3D" id="3.40.50.150">
    <property type="entry name" value="Vaccinia Virus protein VP39"/>
    <property type="match status" value="1"/>
</dbReference>
<organism evidence="4 5">
    <name type="scientific">Plenodomus tracheiphilus IPT5</name>
    <dbReference type="NCBI Taxonomy" id="1408161"/>
    <lineage>
        <taxon>Eukaryota</taxon>
        <taxon>Fungi</taxon>
        <taxon>Dikarya</taxon>
        <taxon>Ascomycota</taxon>
        <taxon>Pezizomycotina</taxon>
        <taxon>Dothideomycetes</taxon>
        <taxon>Pleosporomycetidae</taxon>
        <taxon>Pleosporales</taxon>
        <taxon>Pleosporineae</taxon>
        <taxon>Leptosphaeriaceae</taxon>
        <taxon>Plenodomus</taxon>
    </lineage>
</organism>
<dbReference type="SUPFAM" id="SSF53335">
    <property type="entry name" value="S-adenosyl-L-methionine-dependent methyltransferases"/>
    <property type="match status" value="1"/>
</dbReference>
<protein>
    <submittedName>
        <fullName evidence="4">S-adenosyl-L-methionine-dependent methyltransferase</fullName>
    </submittedName>
</protein>
<keyword evidence="1 4" id="KW-0489">Methyltransferase</keyword>
<dbReference type="PANTHER" id="PTHR43861">
    <property type="entry name" value="TRANS-ACONITATE 2-METHYLTRANSFERASE-RELATED"/>
    <property type="match status" value="1"/>
</dbReference>
<dbReference type="InterPro" id="IPR041698">
    <property type="entry name" value="Methyltransf_25"/>
</dbReference>
<dbReference type="InterPro" id="IPR023149">
    <property type="entry name" value="Trans_acon_MeTrfase_C"/>
</dbReference>
<keyword evidence="5" id="KW-1185">Reference proteome</keyword>
<dbReference type="EMBL" id="MU006324">
    <property type="protein sequence ID" value="KAF2847616.1"/>
    <property type="molecule type" value="Genomic_DNA"/>
</dbReference>
<dbReference type="InterPro" id="IPR029063">
    <property type="entry name" value="SAM-dependent_MTases_sf"/>
</dbReference>
<dbReference type="GO" id="GO:0030798">
    <property type="term" value="F:trans-aconitate 2-methyltransferase activity"/>
    <property type="evidence" value="ECO:0007669"/>
    <property type="project" value="InterPro"/>
</dbReference>
<gene>
    <name evidence="4" type="ORF">T440DRAFT_403080</name>
</gene>
<dbReference type="PANTHER" id="PTHR43861:SF1">
    <property type="entry name" value="TRANS-ACONITATE 2-METHYLTRANSFERASE"/>
    <property type="match status" value="1"/>
</dbReference>
<dbReference type="GO" id="GO:0032259">
    <property type="term" value="P:methylation"/>
    <property type="evidence" value="ECO:0007669"/>
    <property type="project" value="UniProtKB-KW"/>
</dbReference>
<accession>A0A6A7AWF3</accession>
<evidence type="ECO:0000256" key="2">
    <source>
        <dbReference type="ARBA" id="ARBA00022679"/>
    </source>
</evidence>
<sequence>MSTPSATPNANANANAKPKDWSATQYLKFDNERTRAVRDLVARIQPLVKNDGPRIYDLGCGPGNSTAVLAEAWAGARITGVDGSKDMLEKARARFPSQSTPNSAKIDFTQGDISTFDMSASTPDLIFSNAVFHWLRTPTRIATLTRIFSALEPNAVLALQVPDNYNAPSHTLMRETALLSNKPWSPYFHSTQIGDLNEKNRPDLDPIEPPETWFNALAPLASAGGGAVDVWRTEYMHILPDAKAIVEWVKGTGLQPFLHVIEGNGGGGREDLAEREEAKKAFLEEYGRRIGEAYEGVEGGRVMLGYRRLFVVAVRGEGV</sequence>
<evidence type="ECO:0000259" key="3">
    <source>
        <dbReference type="Pfam" id="PF13649"/>
    </source>
</evidence>
<evidence type="ECO:0000313" key="5">
    <source>
        <dbReference type="Proteomes" id="UP000799423"/>
    </source>
</evidence>